<dbReference type="Proteomes" id="UP000681722">
    <property type="component" value="Unassembled WGS sequence"/>
</dbReference>
<proteinExistence type="predicted"/>
<dbReference type="Proteomes" id="UP000682733">
    <property type="component" value="Unassembled WGS sequence"/>
</dbReference>
<feature type="domain" description="VIT" evidence="3">
    <location>
        <begin position="1"/>
        <end position="123"/>
    </location>
</feature>
<feature type="region of interest" description="Disordered" evidence="1">
    <location>
        <begin position="660"/>
        <end position="686"/>
    </location>
</feature>
<dbReference type="OrthoDB" id="1729737at2759"/>
<evidence type="ECO:0000313" key="7">
    <source>
        <dbReference type="EMBL" id="CAF4268922.1"/>
    </source>
</evidence>
<dbReference type="EMBL" id="CAJOBC010079157">
    <property type="protein sequence ID" value="CAF4268922.1"/>
    <property type="molecule type" value="Genomic_DNA"/>
</dbReference>
<name>A0A815J481_9BILA</name>
<sequence length="801" mass="90395">MQHQYVPLKSIQVSGHIQSFAADVIIKQTFKNEEQNPIEAVYCFPIEESASIYSFKARLDDGREIVAELKEKKEAQRSYVQALRQGHGAFLLEQNEKSNDVFTISIGALQPNAACEIEISYVQELELFNGDQIQFVIPTTIAPRYSSDSGGISSPAGTTSRYVQRAPYTIEFNCKIDQNEQNRVKQVSSPSHPISVSTALEVKLSQTNVHLDRDIILQIQIEKQTSTFAFVEQQAVMISFVPTVELCGGGGDNVVNNEYLFIIDCSGSMDGENKIGLAREAMIVFLKSLPVGSHFNIIRFGSTYEKLFGDLSVEYNEHNAKKASKYIEKMKADLGGTELYVPLQYVYDQKPQSNYSRQIFLLTDGEIENVSEVLGLCRKMSLTTRIFSFGLGSAPSRSLVKGLAKATNGSALFIPPKTHVDLAVAKRMEKVLEPCLVNTKIKCHLDSLKENDFQISPKQLPPIYANDRLNLFLLMKQPMTKPLNGAFEFYSDKDALIERITFTNVQPSPDSMTVTRLAAKSYINDYNHSNGELKSLQKDNTQIVIDISLKYSVLSPFTGFVAVEHRTGATAAEDNSNMVLREVPIEISADGGDQDADFNEDEECEDDDEECLEDYENKRFELQCSFKASMQATCCDGSSEEEEKEEAEAERMLKNECSYSPAKRDNKCSMKRRQRSRTRSRSRSPVSSHAITVRQLIQLQDFSGLWSSVTIEDITKRYFVQIVMDRTKLEQLMTDTMSKDNGIDQTHLTSLVIVLILKKYFQLDEQLWKPIVKKTEKYLKKHLAGGNEKYEQLVEEVNKVL</sequence>
<evidence type="ECO:0000259" key="3">
    <source>
        <dbReference type="PROSITE" id="PS51468"/>
    </source>
</evidence>
<gene>
    <name evidence="5" type="ORF">GPM918_LOCUS32158</name>
    <name evidence="4" type="ORF">OVA965_LOCUS25024</name>
    <name evidence="7" type="ORF">SRO942_LOCUS32822</name>
    <name evidence="6" type="ORF">TMI583_LOCUS25749</name>
</gene>
<evidence type="ECO:0000313" key="6">
    <source>
        <dbReference type="EMBL" id="CAF4031608.1"/>
    </source>
</evidence>
<evidence type="ECO:0000313" key="4">
    <source>
        <dbReference type="EMBL" id="CAF1223287.1"/>
    </source>
</evidence>
<dbReference type="SMART" id="SM00609">
    <property type="entry name" value="VIT"/>
    <property type="match status" value="1"/>
</dbReference>
<dbReference type="InterPro" id="IPR036465">
    <property type="entry name" value="vWFA_dom_sf"/>
</dbReference>
<evidence type="ECO:0000313" key="5">
    <source>
        <dbReference type="EMBL" id="CAF1377361.1"/>
    </source>
</evidence>
<evidence type="ECO:0000259" key="2">
    <source>
        <dbReference type="PROSITE" id="PS50234"/>
    </source>
</evidence>
<dbReference type="SMART" id="SM00327">
    <property type="entry name" value="VWA"/>
    <property type="match status" value="1"/>
</dbReference>
<dbReference type="EMBL" id="CAJNOQ010016235">
    <property type="protein sequence ID" value="CAF1377361.1"/>
    <property type="molecule type" value="Genomic_DNA"/>
</dbReference>
<evidence type="ECO:0000313" key="8">
    <source>
        <dbReference type="Proteomes" id="UP000663829"/>
    </source>
</evidence>
<organism evidence="5 8">
    <name type="scientific">Didymodactylos carnosus</name>
    <dbReference type="NCBI Taxonomy" id="1234261"/>
    <lineage>
        <taxon>Eukaryota</taxon>
        <taxon>Metazoa</taxon>
        <taxon>Spiralia</taxon>
        <taxon>Gnathifera</taxon>
        <taxon>Rotifera</taxon>
        <taxon>Eurotatoria</taxon>
        <taxon>Bdelloidea</taxon>
        <taxon>Philodinida</taxon>
        <taxon>Philodinidae</taxon>
        <taxon>Didymodactylos</taxon>
    </lineage>
</organism>
<dbReference type="EMBL" id="CAJNOK010015331">
    <property type="protein sequence ID" value="CAF1223287.1"/>
    <property type="molecule type" value="Genomic_DNA"/>
</dbReference>
<accession>A0A815J481</accession>
<dbReference type="Proteomes" id="UP000677228">
    <property type="component" value="Unassembled WGS sequence"/>
</dbReference>
<dbReference type="Proteomes" id="UP000663829">
    <property type="component" value="Unassembled WGS sequence"/>
</dbReference>
<dbReference type="PROSITE" id="PS51468">
    <property type="entry name" value="VIT"/>
    <property type="match status" value="1"/>
</dbReference>
<evidence type="ECO:0000256" key="1">
    <source>
        <dbReference type="SAM" id="MobiDB-lite"/>
    </source>
</evidence>
<dbReference type="Gene3D" id="3.40.50.410">
    <property type="entry name" value="von Willebrand factor, type A domain"/>
    <property type="match status" value="1"/>
</dbReference>
<dbReference type="PANTHER" id="PTHR45737">
    <property type="entry name" value="VON WILLEBRAND FACTOR A DOMAIN-CONTAINING PROTEIN 5A"/>
    <property type="match status" value="1"/>
</dbReference>
<protein>
    <recommendedName>
        <fullName evidence="9">von Willebrand factor type A domain containing protein</fullName>
    </recommendedName>
</protein>
<feature type="domain" description="VWFA" evidence="2">
    <location>
        <begin position="258"/>
        <end position="431"/>
    </location>
</feature>
<evidence type="ECO:0008006" key="9">
    <source>
        <dbReference type="Google" id="ProtNLM"/>
    </source>
</evidence>
<comment type="caution">
    <text evidence="5">The sequence shown here is derived from an EMBL/GenBank/DDBJ whole genome shotgun (WGS) entry which is preliminary data.</text>
</comment>
<dbReference type="InterPro" id="IPR013694">
    <property type="entry name" value="VIT"/>
</dbReference>
<dbReference type="AlphaFoldDB" id="A0A815J481"/>
<keyword evidence="8" id="KW-1185">Reference proteome</keyword>
<dbReference type="EMBL" id="CAJOBA010036872">
    <property type="protein sequence ID" value="CAF4031608.1"/>
    <property type="molecule type" value="Genomic_DNA"/>
</dbReference>
<feature type="compositionally biased region" description="Basic residues" evidence="1">
    <location>
        <begin position="669"/>
        <end position="682"/>
    </location>
</feature>
<dbReference type="PROSITE" id="PS50234">
    <property type="entry name" value="VWFA"/>
    <property type="match status" value="1"/>
</dbReference>
<reference evidence="5" key="1">
    <citation type="submission" date="2021-02" db="EMBL/GenBank/DDBJ databases">
        <authorList>
            <person name="Nowell W R."/>
        </authorList>
    </citation>
    <scope>NUCLEOTIDE SEQUENCE</scope>
</reference>
<dbReference type="PANTHER" id="PTHR45737:SF6">
    <property type="entry name" value="VON WILLEBRAND FACTOR A DOMAIN-CONTAINING PROTEIN 5A"/>
    <property type="match status" value="1"/>
</dbReference>
<dbReference type="Pfam" id="PF13768">
    <property type="entry name" value="VWA_3"/>
    <property type="match status" value="1"/>
</dbReference>
<dbReference type="SUPFAM" id="SSF53300">
    <property type="entry name" value="vWA-like"/>
    <property type="match status" value="1"/>
</dbReference>
<dbReference type="Pfam" id="PF08487">
    <property type="entry name" value="VIT"/>
    <property type="match status" value="1"/>
</dbReference>
<dbReference type="InterPro" id="IPR002035">
    <property type="entry name" value="VWF_A"/>
</dbReference>